<organism evidence="2 3">
    <name type="scientific">Lymnaea stagnalis</name>
    <name type="common">Great pond snail</name>
    <name type="synonym">Helix stagnalis</name>
    <dbReference type="NCBI Taxonomy" id="6523"/>
    <lineage>
        <taxon>Eukaryota</taxon>
        <taxon>Metazoa</taxon>
        <taxon>Spiralia</taxon>
        <taxon>Lophotrochozoa</taxon>
        <taxon>Mollusca</taxon>
        <taxon>Gastropoda</taxon>
        <taxon>Heterobranchia</taxon>
        <taxon>Euthyneura</taxon>
        <taxon>Panpulmonata</taxon>
        <taxon>Hygrophila</taxon>
        <taxon>Lymnaeoidea</taxon>
        <taxon>Lymnaeidae</taxon>
        <taxon>Lymnaea</taxon>
    </lineage>
</organism>
<protein>
    <submittedName>
        <fullName evidence="2">Uncharacterized protein</fullName>
    </submittedName>
</protein>
<proteinExistence type="predicted"/>
<evidence type="ECO:0000313" key="2">
    <source>
        <dbReference type="EMBL" id="CAL1543931.1"/>
    </source>
</evidence>
<gene>
    <name evidence="2" type="ORF">GSLYS_00017444001</name>
</gene>
<dbReference type="PANTHER" id="PTHR22878">
    <property type="entry name" value="DYNEIN HEAVY CHAIN 6, AXONEMAL-LIKE-RELATED"/>
    <property type="match status" value="1"/>
</dbReference>
<name>A0AAV2IAU6_LYMST</name>
<feature type="region of interest" description="Disordered" evidence="1">
    <location>
        <begin position="1"/>
        <end position="31"/>
    </location>
</feature>
<dbReference type="Pfam" id="PF12775">
    <property type="entry name" value="AAA_7"/>
    <property type="match status" value="1"/>
</dbReference>
<dbReference type="GO" id="GO:0051959">
    <property type="term" value="F:dynein light intermediate chain binding"/>
    <property type="evidence" value="ECO:0007669"/>
    <property type="project" value="InterPro"/>
</dbReference>
<feature type="compositionally biased region" description="Polar residues" evidence="1">
    <location>
        <begin position="1"/>
        <end position="12"/>
    </location>
</feature>
<dbReference type="Proteomes" id="UP001497497">
    <property type="component" value="Unassembled WGS sequence"/>
</dbReference>
<reference evidence="2 3" key="1">
    <citation type="submission" date="2024-04" db="EMBL/GenBank/DDBJ databases">
        <authorList>
            <consortium name="Genoscope - CEA"/>
            <person name="William W."/>
        </authorList>
    </citation>
    <scope>NUCLEOTIDE SEQUENCE [LARGE SCALE GENOMIC DNA]</scope>
</reference>
<dbReference type="AlphaFoldDB" id="A0AAV2IAU6"/>
<dbReference type="InterPro" id="IPR027417">
    <property type="entry name" value="P-loop_NTPase"/>
</dbReference>
<comment type="caution">
    <text evidence="2">The sequence shown here is derived from an EMBL/GenBank/DDBJ whole genome shotgun (WGS) entry which is preliminary data.</text>
</comment>
<dbReference type="Gene3D" id="3.40.50.300">
    <property type="entry name" value="P-loop containing nucleotide triphosphate hydrolases"/>
    <property type="match status" value="1"/>
</dbReference>
<dbReference type="GO" id="GO:0007018">
    <property type="term" value="P:microtubule-based movement"/>
    <property type="evidence" value="ECO:0007669"/>
    <property type="project" value="InterPro"/>
</dbReference>
<dbReference type="PANTHER" id="PTHR22878:SF63">
    <property type="entry name" value="DYNEIN AXONEMAL HEAVY CHAIN 10"/>
    <property type="match status" value="1"/>
</dbReference>
<dbReference type="GO" id="GO:0045505">
    <property type="term" value="F:dynein intermediate chain binding"/>
    <property type="evidence" value="ECO:0007669"/>
    <property type="project" value="InterPro"/>
</dbReference>
<evidence type="ECO:0000313" key="3">
    <source>
        <dbReference type="Proteomes" id="UP001497497"/>
    </source>
</evidence>
<accession>A0AAV2IAU6</accession>
<dbReference type="GO" id="GO:0030286">
    <property type="term" value="C:dynein complex"/>
    <property type="evidence" value="ECO:0007669"/>
    <property type="project" value="InterPro"/>
</dbReference>
<dbReference type="InterPro" id="IPR026983">
    <property type="entry name" value="DHC"/>
</dbReference>
<dbReference type="EMBL" id="CAXITT010000585">
    <property type="protein sequence ID" value="CAL1543931.1"/>
    <property type="molecule type" value="Genomic_DNA"/>
</dbReference>
<sequence>MNFSSRTTSLDVQRNLEANMEKRTKDTYGPPSNKRLIIFIDELNMPQVG</sequence>
<evidence type="ECO:0000256" key="1">
    <source>
        <dbReference type="SAM" id="MobiDB-lite"/>
    </source>
</evidence>
<keyword evidence="3" id="KW-1185">Reference proteome</keyword>